<dbReference type="EMBL" id="BGPR01001491">
    <property type="protein sequence ID" value="GBM55221.1"/>
    <property type="molecule type" value="Genomic_DNA"/>
</dbReference>
<dbReference type="PANTHER" id="PTHR47326">
    <property type="entry name" value="TRANSPOSABLE ELEMENT TC3 TRANSPOSASE-LIKE PROTEIN"/>
    <property type="match status" value="1"/>
</dbReference>
<dbReference type="PANTHER" id="PTHR47326:SF1">
    <property type="entry name" value="HTH PSQ-TYPE DOMAIN-CONTAINING PROTEIN"/>
    <property type="match status" value="1"/>
</dbReference>
<reference evidence="1 2" key="1">
    <citation type="journal article" date="2019" name="Sci. Rep.">
        <title>Orb-weaving spider Araneus ventricosus genome elucidates the spidroin gene catalogue.</title>
        <authorList>
            <person name="Kono N."/>
            <person name="Nakamura H."/>
            <person name="Ohtoshi R."/>
            <person name="Moran D.A.P."/>
            <person name="Shinohara A."/>
            <person name="Yoshida Y."/>
            <person name="Fujiwara M."/>
            <person name="Mori M."/>
            <person name="Tomita M."/>
            <person name="Arakawa K."/>
        </authorList>
    </citation>
    <scope>NUCLEOTIDE SEQUENCE [LARGE SCALE GENOMIC DNA]</scope>
</reference>
<name>A0A4Y2GQN9_ARAVE</name>
<protein>
    <recommendedName>
        <fullName evidence="3">Tc1-like transposase DDE domain-containing protein</fullName>
    </recommendedName>
</protein>
<evidence type="ECO:0000313" key="1">
    <source>
        <dbReference type="EMBL" id="GBM55221.1"/>
    </source>
</evidence>
<dbReference type="InterPro" id="IPR036397">
    <property type="entry name" value="RNaseH_sf"/>
</dbReference>
<dbReference type="GO" id="GO:0003676">
    <property type="term" value="F:nucleic acid binding"/>
    <property type="evidence" value="ECO:0007669"/>
    <property type="project" value="InterPro"/>
</dbReference>
<accession>A0A4Y2GQN9</accession>
<gene>
    <name evidence="1" type="ORF">AVEN_158109_1</name>
</gene>
<keyword evidence="2" id="KW-1185">Reference proteome</keyword>
<evidence type="ECO:0008006" key="3">
    <source>
        <dbReference type="Google" id="ProtNLM"/>
    </source>
</evidence>
<sequence length="100" mass="11774">MIRIIGSFIFSEVTVSSDNYLDVFEIFAFPQIGDLQSNIIFQQDGVPPHWSLEVRKVLDEKFLRRWIGRGGPIPWPTKSPDITPLDFFLWRYVEMFTNLH</sequence>
<dbReference type="AlphaFoldDB" id="A0A4Y2GQN9"/>
<comment type="caution">
    <text evidence="1">The sequence shown here is derived from an EMBL/GenBank/DDBJ whole genome shotgun (WGS) entry which is preliminary data.</text>
</comment>
<evidence type="ECO:0000313" key="2">
    <source>
        <dbReference type="Proteomes" id="UP000499080"/>
    </source>
</evidence>
<organism evidence="1 2">
    <name type="scientific">Araneus ventricosus</name>
    <name type="common">Orbweaver spider</name>
    <name type="synonym">Epeira ventricosa</name>
    <dbReference type="NCBI Taxonomy" id="182803"/>
    <lineage>
        <taxon>Eukaryota</taxon>
        <taxon>Metazoa</taxon>
        <taxon>Ecdysozoa</taxon>
        <taxon>Arthropoda</taxon>
        <taxon>Chelicerata</taxon>
        <taxon>Arachnida</taxon>
        <taxon>Araneae</taxon>
        <taxon>Araneomorphae</taxon>
        <taxon>Entelegynae</taxon>
        <taxon>Araneoidea</taxon>
        <taxon>Araneidae</taxon>
        <taxon>Araneus</taxon>
    </lineage>
</organism>
<dbReference type="Gene3D" id="3.30.420.10">
    <property type="entry name" value="Ribonuclease H-like superfamily/Ribonuclease H"/>
    <property type="match status" value="1"/>
</dbReference>
<dbReference type="OrthoDB" id="7902892at2759"/>
<proteinExistence type="predicted"/>
<dbReference type="Proteomes" id="UP000499080">
    <property type="component" value="Unassembled WGS sequence"/>
</dbReference>